<dbReference type="EMBL" id="AGBF01000043">
    <property type="protein sequence ID" value="EGX58851.1"/>
    <property type="molecule type" value="Genomic_DNA"/>
</dbReference>
<gene>
    <name evidence="2" type="ORF">SZN_15503</name>
</gene>
<organism evidence="2 3">
    <name type="scientific">Streptomyces zinciresistens K42</name>
    <dbReference type="NCBI Taxonomy" id="700597"/>
    <lineage>
        <taxon>Bacteria</taxon>
        <taxon>Bacillati</taxon>
        <taxon>Actinomycetota</taxon>
        <taxon>Actinomycetes</taxon>
        <taxon>Kitasatosporales</taxon>
        <taxon>Streptomycetaceae</taxon>
        <taxon>Streptomyces</taxon>
    </lineage>
</organism>
<feature type="non-terminal residue" evidence="2">
    <location>
        <position position="393"/>
    </location>
</feature>
<evidence type="ECO:0000256" key="1">
    <source>
        <dbReference type="SAM" id="Phobius"/>
    </source>
</evidence>
<accession>G2GC76</accession>
<protein>
    <submittedName>
        <fullName evidence="2">Uncharacterized protein</fullName>
    </submittedName>
</protein>
<keyword evidence="1" id="KW-0812">Transmembrane</keyword>
<dbReference type="AlphaFoldDB" id="G2GC76"/>
<evidence type="ECO:0000313" key="3">
    <source>
        <dbReference type="Proteomes" id="UP000004217"/>
    </source>
</evidence>
<proteinExistence type="predicted"/>
<keyword evidence="1" id="KW-1133">Transmembrane helix</keyword>
<keyword evidence="3" id="KW-1185">Reference proteome</keyword>
<feature type="transmembrane region" description="Helical" evidence="1">
    <location>
        <begin position="57"/>
        <end position="76"/>
    </location>
</feature>
<sequence>MAHALVGGLIGVAWLVLPGMTAGGAVAGGAVAGGGAERAAAGAPRRVENERTSPVDLVLPVAAVAAAGMLAGYGFWRRGRRATGRTTPGGAAVQAAEPTAGELDERARAALVGADDWVRVSGEELGFAAAAASGGTEDVARALREARAELAVAFRMRRQYEEGVPGEAAARRHALAGVVGRCEETGRLLDTRAAAFDQLRGLEEGPGGGLGAALAVAESRFRELTGRTGAAEARLRELAGCYAPAALLGVTGHAEQAKDRLVFATTRLNLARQSADRDDVEAAAGRLRAAEGGVAQAGVLVGGVERLAGELTAAAALVGAALTGGEAEIAAARRPGEGAADPYADLAPGELRARADHADAVLAGVRAEIVSGRRQDPPALLRRIVGAVAPIAA</sequence>
<keyword evidence="1" id="KW-0472">Membrane</keyword>
<name>G2GC76_9ACTN</name>
<reference evidence="2 3" key="1">
    <citation type="submission" date="2011-08" db="EMBL/GenBank/DDBJ databases">
        <authorList>
            <person name="Lin Y."/>
            <person name="Hao X."/>
            <person name="Johnstone L."/>
            <person name="Miller S.J."/>
            <person name="Wei G."/>
            <person name="Rensing C."/>
        </authorList>
    </citation>
    <scope>NUCLEOTIDE SEQUENCE [LARGE SCALE GENOMIC DNA]</scope>
    <source>
        <strain evidence="2 3">K42</strain>
    </source>
</reference>
<comment type="caution">
    <text evidence="2">The sequence shown here is derived from an EMBL/GenBank/DDBJ whole genome shotgun (WGS) entry which is preliminary data.</text>
</comment>
<evidence type="ECO:0000313" key="2">
    <source>
        <dbReference type="EMBL" id="EGX58851.1"/>
    </source>
</evidence>
<dbReference type="Proteomes" id="UP000004217">
    <property type="component" value="Unassembled WGS sequence"/>
</dbReference>